<dbReference type="InterPro" id="IPR020994">
    <property type="entry name" value="Uncharacterised_Ca-bd_CcbP"/>
</dbReference>
<reference evidence="1 2" key="1">
    <citation type="submission" date="2019-03" db="EMBL/GenBank/DDBJ databases">
        <title>Genomic Encyclopedia of Type Strains, Phase IV (KMG-IV): sequencing the most valuable type-strain genomes for metagenomic binning, comparative biology and taxonomic classification.</title>
        <authorList>
            <person name="Goeker M."/>
        </authorList>
    </citation>
    <scope>NUCLEOTIDE SEQUENCE [LARGE SCALE GENOMIC DNA]</scope>
    <source>
        <strain evidence="1 2">LX-B</strain>
    </source>
</reference>
<dbReference type="EMBL" id="SLUN01000025">
    <property type="protein sequence ID" value="TCL62388.1"/>
    <property type="molecule type" value="Genomic_DNA"/>
</dbReference>
<dbReference type="AlphaFoldDB" id="A0A4R1R9M8"/>
<evidence type="ECO:0000313" key="1">
    <source>
        <dbReference type="EMBL" id="TCL62388.1"/>
    </source>
</evidence>
<dbReference type="OrthoDB" id="1551495at2"/>
<dbReference type="Proteomes" id="UP000295008">
    <property type="component" value="Unassembled WGS sequence"/>
</dbReference>
<organism evidence="1 2">
    <name type="scientific">Hydrogenispora ethanolica</name>
    <dbReference type="NCBI Taxonomy" id="1082276"/>
    <lineage>
        <taxon>Bacteria</taxon>
        <taxon>Bacillati</taxon>
        <taxon>Bacillota</taxon>
        <taxon>Hydrogenispora</taxon>
    </lineage>
</organism>
<proteinExistence type="predicted"/>
<dbReference type="Pfam" id="PF11535">
    <property type="entry name" value="Calci_bind_CcbP"/>
    <property type="match status" value="1"/>
</dbReference>
<evidence type="ECO:0000313" key="2">
    <source>
        <dbReference type="Proteomes" id="UP000295008"/>
    </source>
</evidence>
<keyword evidence="2" id="KW-1185">Reference proteome</keyword>
<gene>
    <name evidence="1" type="ORF">EDC14_10257</name>
</gene>
<sequence>MHLIKTDFGGKLGSFSLDYLGGHPGMDIVILNATVVLYEKGMHILTTLSRDNAFLEWRQIRRIRFSGGRDWFCEVEHDDGLIRLQNTDRSISPENFLNIIRQIRPDLPVEWAKADPSNVFDLAAKRREKESREQEQRVRAFLAALESDDDDEILSVWKERFESELVLPFAVEILSEGDSSTGDSATGPAAKVIGWDGIDELYGIMAVVRRGRKKYVLPLSELEPVDKDGDHYQLIEDYIYWLGGR</sequence>
<dbReference type="RefSeq" id="WP_132015678.1">
    <property type="nucleotide sequence ID" value="NZ_SLUN01000025.1"/>
</dbReference>
<protein>
    <submittedName>
        <fullName evidence="1">Calcium binding protein</fullName>
    </submittedName>
</protein>
<comment type="caution">
    <text evidence="1">The sequence shown here is derived from an EMBL/GenBank/DDBJ whole genome shotgun (WGS) entry which is preliminary data.</text>
</comment>
<accession>A0A4R1R9M8</accession>
<name>A0A4R1R9M8_HYDET</name>